<feature type="transmembrane region" description="Helical" evidence="1">
    <location>
        <begin position="142"/>
        <end position="166"/>
    </location>
</feature>
<proteinExistence type="predicted"/>
<dbReference type="InterPro" id="IPR058534">
    <property type="entry name" value="YjdF"/>
</dbReference>
<dbReference type="OrthoDB" id="9786473at2"/>
<feature type="transmembrane region" description="Helical" evidence="1">
    <location>
        <begin position="42"/>
        <end position="62"/>
    </location>
</feature>
<sequence length="217" mass="24653">MPNGKLLGLSRLVARDRPFLWFLLLIVLLVLIWSGHEPKDRFTWFLEVLPVLIGLPLLLLTYRAFPFTGLAYGLMALHAVILMIGGHYTYSEMPLFEWLQAEFGWARNHYDRVGHVAQGLVPAILAREILLRTSPLRPGKWLTFLVLCVALSISVFYEFLEWWVAIASGDEAVAFLATQGDVWDTQWDMLLALLGALAAVLLLSGVHNRQLRRRGFL</sequence>
<feature type="transmembrane region" description="Helical" evidence="1">
    <location>
        <begin position="113"/>
        <end position="130"/>
    </location>
</feature>
<organism evidence="2 3">
    <name type="scientific">Sulfuritortus calidifontis</name>
    <dbReference type="NCBI Taxonomy" id="1914471"/>
    <lineage>
        <taxon>Bacteria</taxon>
        <taxon>Pseudomonadati</taxon>
        <taxon>Pseudomonadota</taxon>
        <taxon>Betaproteobacteria</taxon>
        <taxon>Nitrosomonadales</taxon>
        <taxon>Thiobacillaceae</taxon>
        <taxon>Sulfuritortus</taxon>
    </lineage>
</organism>
<keyword evidence="1" id="KW-1133">Transmembrane helix</keyword>
<feature type="transmembrane region" description="Helical" evidence="1">
    <location>
        <begin position="186"/>
        <end position="206"/>
    </location>
</feature>
<dbReference type="AlphaFoldDB" id="A0A4R3JZR3"/>
<reference evidence="2 3" key="1">
    <citation type="submission" date="2019-03" db="EMBL/GenBank/DDBJ databases">
        <title>Genomic Encyclopedia of Type Strains, Phase IV (KMG-IV): sequencing the most valuable type-strain genomes for metagenomic binning, comparative biology and taxonomic classification.</title>
        <authorList>
            <person name="Goeker M."/>
        </authorList>
    </citation>
    <scope>NUCLEOTIDE SEQUENCE [LARGE SCALE GENOMIC DNA]</scope>
    <source>
        <strain evidence="2 3">DSM 103923</strain>
    </source>
</reference>
<keyword evidence="3" id="KW-1185">Reference proteome</keyword>
<dbReference type="Pfam" id="PF09997">
    <property type="entry name" value="DUF2238"/>
    <property type="match status" value="1"/>
</dbReference>
<comment type="caution">
    <text evidence="2">The sequence shown here is derived from an EMBL/GenBank/DDBJ whole genome shotgun (WGS) entry which is preliminary data.</text>
</comment>
<keyword evidence="1" id="KW-0472">Membrane</keyword>
<dbReference type="RefSeq" id="WP_126462609.1">
    <property type="nucleotide sequence ID" value="NZ_AP018721.1"/>
</dbReference>
<dbReference type="InterPro" id="IPR014509">
    <property type="entry name" value="YjdF-like"/>
</dbReference>
<keyword evidence="1" id="KW-0812">Transmembrane</keyword>
<name>A0A4R3JZR3_9PROT</name>
<feature type="transmembrane region" description="Helical" evidence="1">
    <location>
        <begin position="20"/>
        <end position="36"/>
    </location>
</feature>
<dbReference type="Proteomes" id="UP000295135">
    <property type="component" value="Unassembled WGS sequence"/>
</dbReference>
<dbReference type="PIRSF" id="PIRSF020606">
    <property type="entry name" value="UCP020606"/>
    <property type="match status" value="1"/>
</dbReference>
<dbReference type="EMBL" id="SLZY01000004">
    <property type="protein sequence ID" value="TCS72701.1"/>
    <property type="molecule type" value="Genomic_DNA"/>
</dbReference>
<evidence type="ECO:0000313" key="3">
    <source>
        <dbReference type="Proteomes" id="UP000295135"/>
    </source>
</evidence>
<evidence type="ECO:0000256" key="1">
    <source>
        <dbReference type="SAM" id="Phobius"/>
    </source>
</evidence>
<feature type="transmembrane region" description="Helical" evidence="1">
    <location>
        <begin position="69"/>
        <end position="90"/>
    </location>
</feature>
<evidence type="ECO:0000313" key="2">
    <source>
        <dbReference type="EMBL" id="TCS72701.1"/>
    </source>
</evidence>
<accession>A0A4R3JZR3</accession>
<gene>
    <name evidence="2" type="ORF">EDC61_104115</name>
</gene>
<protein>
    <submittedName>
        <fullName evidence="2">Putative membrane protein</fullName>
    </submittedName>
</protein>